<keyword evidence="3" id="KW-0378">Hydrolase</keyword>
<accession>A0A842HCX9</accession>
<protein>
    <submittedName>
        <fullName evidence="3">Alpha/beta fold hydrolase</fullName>
    </submittedName>
</protein>
<name>A0A842HCX9_9BACT</name>
<comment type="caution">
    <text evidence="3">The sequence shown here is derived from an EMBL/GenBank/DDBJ whole genome shotgun (WGS) entry which is preliminary data.</text>
</comment>
<dbReference type="AlphaFoldDB" id="A0A842HCX9"/>
<dbReference type="PANTHER" id="PTHR42916">
    <property type="entry name" value="2-SUCCINYL-5-ENOLPYRUVYL-6-HYDROXY-3-CYCLOHEXENE-1-CARBOXYLATE SYNTHASE"/>
    <property type="match status" value="1"/>
</dbReference>
<dbReference type="PANTHER" id="PTHR42916:SF1">
    <property type="entry name" value="PROTEIN PHYLLO, CHLOROPLASTIC"/>
    <property type="match status" value="1"/>
</dbReference>
<dbReference type="InterPro" id="IPR029058">
    <property type="entry name" value="AB_hydrolase_fold"/>
</dbReference>
<dbReference type="RefSeq" id="WP_185675082.1">
    <property type="nucleotide sequence ID" value="NZ_JACHVB010000020.1"/>
</dbReference>
<dbReference type="Proteomes" id="UP000546464">
    <property type="component" value="Unassembled WGS sequence"/>
</dbReference>
<dbReference type="GO" id="GO:0016829">
    <property type="term" value="F:lyase activity"/>
    <property type="evidence" value="ECO:0007669"/>
    <property type="project" value="UniProtKB-KW"/>
</dbReference>
<evidence type="ECO:0000256" key="1">
    <source>
        <dbReference type="ARBA" id="ARBA00023239"/>
    </source>
</evidence>
<feature type="domain" description="AB hydrolase-1" evidence="2">
    <location>
        <begin position="9"/>
        <end position="247"/>
    </location>
</feature>
<sequence length="262" mass="29461">MPESTLYALHGNLQTPTVWDKFREQLRDRAGRPVHWEMEDLRGALQLDFSDWTEDFCGQVEFETKGRPRPWLLGYSLGGRLALHALLKRPDLWCGVIVAGANPGLSNSSEKAARLKNDQNWAGRFRSEPWERVVRDWDAQPVFQHAGEPVKNPCPPREGDFFKGQVARLFDTFSLGRQDDLRPVLAELYRVEKTPPAPPVLFLSGEYDAKFRALGEELAGLCPGWTHRVLPGGGHRAPWEAPAAFTRAVQDFIGGPEPVLIA</sequence>
<proteinExistence type="predicted"/>
<organism evidence="3 4">
    <name type="scientific">Ruficoccus amylovorans</name>
    <dbReference type="NCBI Taxonomy" id="1804625"/>
    <lineage>
        <taxon>Bacteria</taxon>
        <taxon>Pseudomonadati</taxon>
        <taxon>Verrucomicrobiota</taxon>
        <taxon>Opitutia</taxon>
        <taxon>Puniceicoccales</taxon>
        <taxon>Cerasicoccaceae</taxon>
        <taxon>Ruficoccus</taxon>
    </lineage>
</organism>
<evidence type="ECO:0000313" key="4">
    <source>
        <dbReference type="Proteomes" id="UP000546464"/>
    </source>
</evidence>
<dbReference type="GO" id="GO:0016787">
    <property type="term" value="F:hydrolase activity"/>
    <property type="evidence" value="ECO:0007669"/>
    <property type="project" value="UniProtKB-KW"/>
</dbReference>
<evidence type="ECO:0000313" key="3">
    <source>
        <dbReference type="EMBL" id="MBC2594100.1"/>
    </source>
</evidence>
<reference evidence="3 4" key="1">
    <citation type="submission" date="2020-07" db="EMBL/GenBank/DDBJ databases">
        <authorList>
            <person name="Feng X."/>
        </authorList>
    </citation>
    <scope>NUCLEOTIDE SEQUENCE [LARGE SCALE GENOMIC DNA]</scope>
    <source>
        <strain evidence="3 4">JCM31066</strain>
    </source>
</reference>
<keyword evidence="1" id="KW-0456">Lyase</keyword>
<dbReference type="SUPFAM" id="SSF53474">
    <property type="entry name" value="alpha/beta-Hydrolases"/>
    <property type="match status" value="1"/>
</dbReference>
<dbReference type="Pfam" id="PF12697">
    <property type="entry name" value="Abhydrolase_6"/>
    <property type="match status" value="1"/>
</dbReference>
<dbReference type="Gene3D" id="3.40.50.1820">
    <property type="entry name" value="alpha/beta hydrolase"/>
    <property type="match status" value="1"/>
</dbReference>
<dbReference type="EMBL" id="JACHVB010000020">
    <property type="protein sequence ID" value="MBC2594100.1"/>
    <property type="molecule type" value="Genomic_DNA"/>
</dbReference>
<gene>
    <name evidence="3" type="ORF">H5P28_07470</name>
</gene>
<dbReference type="InterPro" id="IPR000073">
    <property type="entry name" value="AB_hydrolase_1"/>
</dbReference>
<keyword evidence="4" id="KW-1185">Reference proteome</keyword>
<evidence type="ECO:0000259" key="2">
    <source>
        <dbReference type="Pfam" id="PF12697"/>
    </source>
</evidence>